<evidence type="ECO:0000313" key="3">
    <source>
        <dbReference type="Proteomes" id="UP000002302"/>
    </source>
</evidence>
<feature type="transmembrane region" description="Helical" evidence="1">
    <location>
        <begin position="7"/>
        <end position="29"/>
    </location>
</feature>
<accession>A7H356</accession>
<protein>
    <submittedName>
        <fullName evidence="2">Uncharacterized protein</fullName>
    </submittedName>
</protein>
<gene>
    <name evidence="2" type="ordered locus">JJD26997_0807</name>
</gene>
<sequence length="43" mass="5526">MQKNTKILFMLLWVEFYDFVLFAFFWIFLLRYSFRKMMPFGCR</sequence>
<dbReference type="Proteomes" id="UP000002302">
    <property type="component" value="Chromosome"/>
</dbReference>
<keyword evidence="1" id="KW-0812">Transmembrane</keyword>
<dbReference type="HOGENOM" id="CLU_3230986_0_0_7"/>
<keyword evidence="1" id="KW-0472">Membrane</keyword>
<dbReference type="EMBL" id="CP000768">
    <property type="protein sequence ID" value="ABS43896.1"/>
    <property type="molecule type" value="Genomic_DNA"/>
</dbReference>
<evidence type="ECO:0000313" key="2">
    <source>
        <dbReference type="EMBL" id="ABS43896.1"/>
    </source>
</evidence>
<proteinExistence type="predicted"/>
<keyword evidence="1" id="KW-1133">Transmembrane helix</keyword>
<organism evidence="2 3">
    <name type="scientific">Campylobacter jejuni subsp. doylei (strain ATCC BAA-1458 / RM4099 / 269.97)</name>
    <dbReference type="NCBI Taxonomy" id="360109"/>
    <lineage>
        <taxon>Bacteria</taxon>
        <taxon>Pseudomonadati</taxon>
        <taxon>Campylobacterota</taxon>
        <taxon>Epsilonproteobacteria</taxon>
        <taxon>Campylobacterales</taxon>
        <taxon>Campylobacteraceae</taxon>
        <taxon>Campylobacter</taxon>
    </lineage>
</organism>
<reference evidence="3" key="1">
    <citation type="submission" date="2007-07" db="EMBL/GenBank/DDBJ databases">
        <title>Complete genome sequence of Campylobacter jejuni subsp doylei 269.97 isolated from human blood.</title>
        <authorList>
            <person name="Fouts D.E."/>
            <person name="Mongodin E.F."/>
            <person name="Puiu D."/>
            <person name="Sebastian Y."/>
            <person name="Miller W.G."/>
            <person name="Mandrell R.E."/>
            <person name="Lastovica A.J."/>
            <person name="Nelson K.E."/>
        </authorList>
    </citation>
    <scope>NUCLEOTIDE SEQUENCE [LARGE SCALE GENOMIC DNA]</scope>
    <source>
        <strain evidence="3">ATCC BAA-1458 / RM4099 / 269.97</strain>
    </source>
</reference>
<name>A7H356_CAMJD</name>
<evidence type="ECO:0000256" key="1">
    <source>
        <dbReference type="SAM" id="Phobius"/>
    </source>
</evidence>
<dbReference type="AlphaFoldDB" id="A7H356"/>
<dbReference type="KEGG" id="cjd:JJD26997_0807"/>